<dbReference type="GO" id="GO:0005524">
    <property type="term" value="F:ATP binding"/>
    <property type="evidence" value="ECO:0007669"/>
    <property type="project" value="UniProtKB-UniRule"/>
</dbReference>
<comment type="similarity">
    <text evidence="2 14">Belongs to the Cob(I)alamin adenosyltransferase family.</text>
</comment>
<proteinExistence type="inferred from homology"/>
<keyword evidence="7 14" id="KW-0547">Nucleotide-binding</keyword>
<dbReference type="AlphaFoldDB" id="A0A842JIQ9"/>
<dbReference type="InterPro" id="IPR029499">
    <property type="entry name" value="PduO-typ"/>
</dbReference>
<evidence type="ECO:0000256" key="2">
    <source>
        <dbReference type="ARBA" id="ARBA00007487"/>
    </source>
</evidence>
<evidence type="ECO:0000256" key="14">
    <source>
        <dbReference type="RuleBase" id="RU366026"/>
    </source>
</evidence>
<feature type="domain" description="Cobalamin adenosyltransferase-like" evidence="15">
    <location>
        <begin position="4"/>
        <end position="162"/>
    </location>
</feature>
<keyword evidence="5 14" id="KW-0169">Cobalamin biosynthesis</keyword>
<dbReference type="EMBL" id="JACMSE010000003">
    <property type="protein sequence ID" value="MBC2888980.1"/>
    <property type="molecule type" value="Genomic_DNA"/>
</dbReference>
<keyword evidence="8 14" id="KW-0067">ATP-binding</keyword>
<organism evidence="16 17">
    <name type="scientific">Gordonibacter massiliensis</name>
    <name type="common">ex Traore et al. 2017</name>
    <dbReference type="NCBI Taxonomy" id="1841863"/>
    <lineage>
        <taxon>Bacteria</taxon>
        <taxon>Bacillati</taxon>
        <taxon>Actinomycetota</taxon>
        <taxon>Coriobacteriia</taxon>
        <taxon>Eggerthellales</taxon>
        <taxon>Eggerthellaceae</taxon>
        <taxon>Gordonibacter</taxon>
    </lineage>
</organism>
<evidence type="ECO:0000256" key="10">
    <source>
        <dbReference type="ARBA" id="ARBA00033334"/>
    </source>
</evidence>
<reference evidence="16 17" key="1">
    <citation type="submission" date="2020-08" db="EMBL/GenBank/DDBJ databases">
        <authorList>
            <person name="Liu C."/>
            <person name="Sun Q."/>
        </authorList>
    </citation>
    <scope>NUCLEOTIDE SEQUENCE [LARGE SCALE GENOMIC DNA]</scope>
    <source>
        <strain evidence="16 17">N22</strain>
    </source>
</reference>
<protein>
    <recommendedName>
        <fullName evidence="4 14">Corrinoid adenosyltransferase</fullName>
        <ecNumber evidence="3 14">2.5.1.17</ecNumber>
    </recommendedName>
    <alternativeName>
        <fullName evidence="9 14">Cob(II)alamin adenosyltransferase</fullName>
    </alternativeName>
    <alternativeName>
        <fullName evidence="11 14">Cob(II)yrinic acid a,c-diamide adenosyltransferase</fullName>
    </alternativeName>
    <alternativeName>
        <fullName evidence="10 14">Cobinamide/cobalamin adenosyltransferase</fullName>
    </alternativeName>
</protein>
<evidence type="ECO:0000313" key="17">
    <source>
        <dbReference type="Proteomes" id="UP000587396"/>
    </source>
</evidence>
<dbReference type="PANTHER" id="PTHR12213:SF0">
    <property type="entry name" value="CORRINOID ADENOSYLTRANSFERASE MMAB"/>
    <property type="match status" value="1"/>
</dbReference>
<evidence type="ECO:0000256" key="3">
    <source>
        <dbReference type="ARBA" id="ARBA00012454"/>
    </source>
</evidence>
<evidence type="ECO:0000256" key="4">
    <source>
        <dbReference type="ARBA" id="ARBA00020963"/>
    </source>
</evidence>
<dbReference type="NCBIfam" id="TIGR00636">
    <property type="entry name" value="PduO_Nterm"/>
    <property type="match status" value="1"/>
</dbReference>
<comment type="pathway">
    <text evidence="1 14">Cofactor biosynthesis; adenosylcobalamin biosynthesis; adenosylcobalamin from cob(II)yrinate a,c-diamide: step 2/7.</text>
</comment>
<accession>A0A842JIQ9</accession>
<dbReference type="PANTHER" id="PTHR12213">
    <property type="entry name" value="CORRINOID ADENOSYLTRANSFERASE"/>
    <property type="match status" value="1"/>
</dbReference>
<dbReference type="Pfam" id="PF01923">
    <property type="entry name" value="Cob_adeno_trans"/>
    <property type="match status" value="1"/>
</dbReference>
<evidence type="ECO:0000256" key="11">
    <source>
        <dbReference type="ARBA" id="ARBA00033354"/>
    </source>
</evidence>
<evidence type="ECO:0000256" key="5">
    <source>
        <dbReference type="ARBA" id="ARBA00022573"/>
    </source>
</evidence>
<dbReference type="Gene3D" id="1.20.1200.10">
    <property type="entry name" value="Cobalamin adenosyltransferase-like"/>
    <property type="match status" value="1"/>
</dbReference>
<evidence type="ECO:0000256" key="6">
    <source>
        <dbReference type="ARBA" id="ARBA00022679"/>
    </source>
</evidence>
<evidence type="ECO:0000256" key="1">
    <source>
        <dbReference type="ARBA" id="ARBA00005121"/>
    </source>
</evidence>
<dbReference type="Proteomes" id="UP000587396">
    <property type="component" value="Unassembled WGS sequence"/>
</dbReference>
<dbReference type="UniPathway" id="UPA00148">
    <property type="reaction ID" value="UER00233"/>
</dbReference>
<dbReference type="EC" id="2.5.1.17" evidence="3 14"/>
<dbReference type="GO" id="GO:0009236">
    <property type="term" value="P:cobalamin biosynthetic process"/>
    <property type="evidence" value="ECO:0007669"/>
    <property type="project" value="UniProtKB-UniRule"/>
</dbReference>
<dbReference type="SUPFAM" id="SSF89028">
    <property type="entry name" value="Cobalamin adenosyltransferase-like"/>
    <property type="match status" value="1"/>
</dbReference>
<keyword evidence="6 14" id="KW-0808">Transferase</keyword>
<sequence>MAKVYTRTGDQGETSLYSGERVPKCCPRIDAYGTVDELQASLGLARAFVSHESVGEVLYELQRSLVHAMAEMATLGGEARIRAEEVEGLEQTIDKFSALVPSGFSFQVPGESAGSAALHVARTVARRCERVILASIDEGLATSATLAFFNRISDLCYVLARYEDEAKEEER</sequence>
<comment type="caution">
    <text evidence="16">The sequence shown here is derived from an EMBL/GenBank/DDBJ whole genome shotgun (WGS) entry which is preliminary data.</text>
</comment>
<gene>
    <name evidence="16" type="ORF">H7313_06410</name>
</gene>
<name>A0A842JIQ9_9ACTN</name>
<evidence type="ECO:0000256" key="8">
    <source>
        <dbReference type="ARBA" id="ARBA00022840"/>
    </source>
</evidence>
<dbReference type="InterPro" id="IPR036451">
    <property type="entry name" value="CblAdoTrfase-like_sf"/>
</dbReference>
<evidence type="ECO:0000256" key="12">
    <source>
        <dbReference type="ARBA" id="ARBA00048555"/>
    </source>
</evidence>
<keyword evidence="17" id="KW-1185">Reference proteome</keyword>
<dbReference type="InterPro" id="IPR016030">
    <property type="entry name" value="CblAdoTrfase-like"/>
</dbReference>
<evidence type="ECO:0000256" key="13">
    <source>
        <dbReference type="ARBA" id="ARBA00048692"/>
    </source>
</evidence>
<dbReference type="RefSeq" id="WP_185904875.1">
    <property type="nucleotide sequence ID" value="NZ_JACMSE010000003.1"/>
</dbReference>
<evidence type="ECO:0000313" key="16">
    <source>
        <dbReference type="EMBL" id="MBC2888980.1"/>
    </source>
</evidence>
<evidence type="ECO:0000256" key="9">
    <source>
        <dbReference type="ARBA" id="ARBA00031529"/>
    </source>
</evidence>
<comment type="catalytic activity">
    <reaction evidence="12 14">
        <text>2 cob(II)yrinate a,c diamide + reduced [electron-transfer flavoprotein] + 2 ATP = 2 adenosylcob(III)yrinate a,c-diamide + 2 triphosphate + oxidized [electron-transfer flavoprotein] + 3 H(+)</text>
        <dbReference type="Rhea" id="RHEA:11528"/>
        <dbReference type="Rhea" id="RHEA-COMP:10685"/>
        <dbReference type="Rhea" id="RHEA-COMP:10686"/>
        <dbReference type="ChEBI" id="CHEBI:15378"/>
        <dbReference type="ChEBI" id="CHEBI:18036"/>
        <dbReference type="ChEBI" id="CHEBI:30616"/>
        <dbReference type="ChEBI" id="CHEBI:57692"/>
        <dbReference type="ChEBI" id="CHEBI:58307"/>
        <dbReference type="ChEBI" id="CHEBI:58503"/>
        <dbReference type="ChEBI" id="CHEBI:58537"/>
        <dbReference type="EC" id="2.5.1.17"/>
    </reaction>
</comment>
<comment type="catalytic activity">
    <reaction evidence="13 14">
        <text>2 cob(II)alamin + reduced [electron-transfer flavoprotein] + 2 ATP = 2 adenosylcob(III)alamin + 2 triphosphate + oxidized [electron-transfer flavoprotein] + 3 H(+)</text>
        <dbReference type="Rhea" id="RHEA:28671"/>
        <dbReference type="Rhea" id="RHEA-COMP:10685"/>
        <dbReference type="Rhea" id="RHEA-COMP:10686"/>
        <dbReference type="ChEBI" id="CHEBI:15378"/>
        <dbReference type="ChEBI" id="CHEBI:16304"/>
        <dbReference type="ChEBI" id="CHEBI:18036"/>
        <dbReference type="ChEBI" id="CHEBI:18408"/>
        <dbReference type="ChEBI" id="CHEBI:30616"/>
        <dbReference type="ChEBI" id="CHEBI:57692"/>
        <dbReference type="ChEBI" id="CHEBI:58307"/>
        <dbReference type="EC" id="2.5.1.17"/>
    </reaction>
</comment>
<evidence type="ECO:0000256" key="7">
    <source>
        <dbReference type="ARBA" id="ARBA00022741"/>
    </source>
</evidence>
<evidence type="ECO:0000259" key="15">
    <source>
        <dbReference type="Pfam" id="PF01923"/>
    </source>
</evidence>
<dbReference type="GO" id="GO:0008817">
    <property type="term" value="F:corrinoid adenosyltransferase activity"/>
    <property type="evidence" value="ECO:0007669"/>
    <property type="project" value="UniProtKB-UniRule"/>
</dbReference>